<evidence type="ECO:0000256" key="1">
    <source>
        <dbReference type="ARBA" id="ARBA00012513"/>
    </source>
</evidence>
<keyword evidence="2" id="KW-0723">Serine/threonine-protein kinase</keyword>
<dbReference type="SMR" id="A2DPN6"/>
<dbReference type="Proteomes" id="UP000001542">
    <property type="component" value="Unassembled WGS sequence"/>
</dbReference>
<keyword evidence="6 9" id="KW-0067">ATP-binding</keyword>
<dbReference type="OrthoDB" id="8596411at2759"/>
<reference evidence="12" key="2">
    <citation type="journal article" date="2007" name="Science">
        <title>Draft genome sequence of the sexually transmitted pathogen Trichomonas vaginalis.</title>
        <authorList>
            <person name="Carlton J.M."/>
            <person name="Hirt R.P."/>
            <person name="Silva J.C."/>
            <person name="Delcher A.L."/>
            <person name="Schatz M."/>
            <person name="Zhao Q."/>
            <person name="Wortman J.R."/>
            <person name="Bidwell S.L."/>
            <person name="Alsmark U.C.M."/>
            <person name="Besteiro S."/>
            <person name="Sicheritz-Ponten T."/>
            <person name="Noel C.J."/>
            <person name="Dacks J.B."/>
            <person name="Foster P.G."/>
            <person name="Simillion C."/>
            <person name="Van de Peer Y."/>
            <person name="Miranda-Saavedra D."/>
            <person name="Barton G.J."/>
            <person name="Westrop G.D."/>
            <person name="Mueller S."/>
            <person name="Dessi D."/>
            <person name="Fiori P.L."/>
            <person name="Ren Q."/>
            <person name="Paulsen I."/>
            <person name="Zhang H."/>
            <person name="Bastida-Corcuera F.D."/>
            <person name="Simoes-Barbosa A."/>
            <person name="Brown M.T."/>
            <person name="Hayes R.D."/>
            <person name="Mukherjee M."/>
            <person name="Okumura C.Y."/>
            <person name="Schneider R."/>
            <person name="Smith A.J."/>
            <person name="Vanacova S."/>
            <person name="Villalvazo M."/>
            <person name="Haas B.J."/>
            <person name="Pertea M."/>
            <person name="Feldblyum T.V."/>
            <person name="Utterback T.R."/>
            <person name="Shu C.L."/>
            <person name="Osoegawa K."/>
            <person name="de Jong P.J."/>
            <person name="Hrdy I."/>
            <person name="Horvathova L."/>
            <person name="Zubacova Z."/>
            <person name="Dolezal P."/>
            <person name="Malik S.B."/>
            <person name="Logsdon J.M. Jr."/>
            <person name="Henze K."/>
            <person name="Gupta A."/>
            <person name="Wang C.C."/>
            <person name="Dunne R.L."/>
            <person name="Upcroft J.A."/>
            <person name="Upcroft P."/>
            <person name="White O."/>
            <person name="Salzberg S.L."/>
            <person name="Tang P."/>
            <person name="Chiu C.-H."/>
            <person name="Lee Y.-S."/>
            <person name="Embley T.M."/>
            <person name="Coombs G.H."/>
            <person name="Mottram J.C."/>
            <person name="Tachezy J."/>
            <person name="Fraser-Liggett C.M."/>
            <person name="Johnson P.J."/>
        </authorList>
    </citation>
    <scope>NUCLEOTIDE SEQUENCE [LARGE SCALE GENOMIC DNA]</scope>
    <source>
        <strain evidence="12">G3</strain>
    </source>
</reference>
<dbReference type="GO" id="GO:0005829">
    <property type="term" value="C:cytosol"/>
    <property type="evidence" value="ECO:0000318"/>
    <property type="project" value="GO_Central"/>
</dbReference>
<dbReference type="PROSITE" id="PS00107">
    <property type="entry name" value="PROTEIN_KINASE_ATP"/>
    <property type="match status" value="1"/>
</dbReference>
<evidence type="ECO:0000313" key="12">
    <source>
        <dbReference type="EMBL" id="EAY17636.1"/>
    </source>
</evidence>
<dbReference type="RefSeq" id="XP_001329771.1">
    <property type="nucleotide sequence ID" value="XM_001329736.1"/>
</dbReference>
<dbReference type="InterPro" id="IPR045216">
    <property type="entry name" value="CK2_alpha"/>
</dbReference>
<evidence type="ECO:0000256" key="4">
    <source>
        <dbReference type="ARBA" id="ARBA00022741"/>
    </source>
</evidence>
<feature type="binding site" evidence="9">
    <location>
        <position position="71"/>
    </location>
    <ligand>
        <name>ATP</name>
        <dbReference type="ChEBI" id="CHEBI:30616"/>
    </ligand>
</feature>
<dbReference type="STRING" id="5722.A2DPN6"/>
<dbReference type="InterPro" id="IPR011009">
    <property type="entry name" value="Kinase-like_dom_sf"/>
</dbReference>
<gene>
    <name evidence="12" type="ORF">TVAG_235180</name>
</gene>
<dbReference type="Pfam" id="PF00069">
    <property type="entry name" value="Pkinase"/>
    <property type="match status" value="1"/>
</dbReference>
<keyword evidence="13" id="KW-1185">Reference proteome</keyword>
<dbReference type="EC" id="2.7.11.1" evidence="1"/>
<evidence type="ECO:0000259" key="11">
    <source>
        <dbReference type="PROSITE" id="PS50011"/>
    </source>
</evidence>
<dbReference type="PROSITE" id="PS50011">
    <property type="entry name" value="PROTEIN_KINASE_DOM"/>
    <property type="match status" value="1"/>
</dbReference>
<accession>A2DPN6</accession>
<feature type="compositionally biased region" description="Basic and acidic residues" evidence="10">
    <location>
        <begin position="10"/>
        <end position="20"/>
    </location>
</feature>
<dbReference type="Gene3D" id="3.30.200.20">
    <property type="entry name" value="Phosphorylase Kinase, domain 1"/>
    <property type="match status" value="1"/>
</dbReference>
<sequence>MSHPESSSEEVTKTVKEKEKKKIHRSLYGNRHVPTTLPSYSDLKFGKCIGDGHFSHVYQGWYRNQLPCAIKVLERGDKQLINNEISLLQELNGEPNIVQLYDVHRDDVTVLVFELIHSYPLDDLFAYITVDEIRKLVYGLLVALQAAHKHGIVHRDLKIANIMASKDLSVVKLIDWGCGGRVIEGKMLVKAGSRLCRSPEMLLEDPNYGFGCDIWAVGILILDILTNGRIPWKAKTGSEILVLISQFFGKKQIVDIVERAKIPYPRKLNPNDLHENPTKDLLYSLDPANFQLYDSKLLDLMFKLLTIDPELRPTATEALAHDFFDKIRETTLVSEIFE</sequence>
<keyword evidence="3" id="KW-0808">Transferase</keyword>
<protein>
    <recommendedName>
        <fullName evidence="1">non-specific serine/threonine protein kinase</fullName>
        <ecNumber evidence="1">2.7.11.1</ecNumber>
    </recommendedName>
</protein>
<feature type="region of interest" description="Disordered" evidence="10">
    <location>
        <begin position="1"/>
        <end position="21"/>
    </location>
</feature>
<dbReference type="GO" id="GO:0051726">
    <property type="term" value="P:regulation of cell cycle"/>
    <property type="evidence" value="ECO:0000318"/>
    <property type="project" value="GO_Central"/>
</dbReference>
<dbReference type="InterPro" id="IPR017441">
    <property type="entry name" value="Protein_kinase_ATP_BS"/>
</dbReference>
<evidence type="ECO:0000256" key="9">
    <source>
        <dbReference type="PROSITE-ProRule" id="PRU10141"/>
    </source>
</evidence>
<evidence type="ECO:0000256" key="2">
    <source>
        <dbReference type="ARBA" id="ARBA00022527"/>
    </source>
</evidence>
<dbReference type="SMART" id="SM00220">
    <property type="entry name" value="S_TKc"/>
    <property type="match status" value="1"/>
</dbReference>
<feature type="domain" description="Protein kinase" evidence="11">
    <location>
        <begin position="43"/>
        <end position="324"/>
    </location>
</feature>
<keyword evidence="5 12" id="KW-0418">Kinase</keyword>
<dbReference type="VEuPathDB" id="TrichDB:TVAG_235180"/>
<comment type="catalytic activity">
    <reaction evidence="7">
        <text>L-threonyl-[protein] + ATP = O-phospho-L-threonyl-[protein] + ADP + H(+)</text>
        <dbReference type="Rhea" id="RHEA:46608"/>
        <dbReference type="Rhea" id="RHEA-COMP:11060"/>
        <dbReference type="Rhea" id="RHEA-COMP:11605"/>
        <dbReference type="ChEBI" id="CHEBI:15378"/>
        <dbReference type="ChEBI" id="CHEBI:30013"/>
        <dbReference type="ChEBI" id="CHEBI:30616"/>
        <dbReference type="ChEBI" id="CHEBI:61977"/>
        <dbReference type="ChEBI" id="CHEBI:456216"/>
        <dbReference type="EC" id="2.7.11.1"/>
    </reaction>
</comment>
<evidence type="ECO:0000256" key="7">
    <source>
        <dbReference type="ARBA" id="ARBA00047899"/>
    </source>
</evidence>
<dbReference type="GO" id="GO:0005956">
    <property type="term" value="C:protein kinase CK2 complex"/>
    <property type="evidence" value="ECO:0000318"/>
    <property type="project" value="GO_Central"/>
</dbReference>
<dbReference type="InParanoid" id="A2DPN6"/>
<evidence type="ECO:0000256" key="10">
    <source>
        <dbReference type="SAM" id="MobiDB-lite"/>
    </source>
</evidence>
<comment type="catalytic activity">
    <reaction evidence="8">
        <text>L-seryl-[protein] + ATP = O-phospho-L-seryl-[protein] + ADP + H(+)</text>
        <dbReference type="Rhea" id="RHEA:17989"/>
        <dbReference type="Rhea" id="RHEA-COMP:9863"/>
        <dbReference type="Rhea" id="RHEA-COMP:11604"/>
        <dbReference type="ChEBI" id="CHEBI:15378"/>
        <dbReference type="ChEBI" id="CHEBI:29999"/>
        <dbReference type="ChEBI" id="CHEBI:30616"/>
        <dbReference type="ChEBI" id="CHEBI:83421"/>
        <dbReference type="ChEBI" id="CHEBI:456216"/>
        <dbReference type="EC" id="2.7.11.1"/>
    </reaction>
</comment>
<dbReference type="EMBL" id="DS113228">
    <property type="protein sequence ID" value="EAY17636.1"/>
    <property type="molecule type" value="Genomic_DNA"/>
</dbReference>
<dbReference type="AlphaFoldDB" id="A2DPN6"/>
<evidence type="ECO:0000256" key="8">
    <source>
        <dbReference type="ARBA" id="ARBA00048679"/>
    </source>
</evidence>
<dbReference type="PANTHER" id="PTHR24054:SF0">
    <property type="entry name" value="CASEIN KINASE II SUBUNIT ALPHA"/>
    <property type="match status" value="1"/>
</dbReference>
<evidence type="ECO:0000313" key="13">
    <source>
        <dbReference type="Proteomes" id="UP000001542"/>
    </source>
</evidence>
<dbReference type="VEuPathDB" id="TrichDB:TVAGG3_0935060"/>
<evidence type="ECO:0000256" key="6">
    <source>
        <dbReference type="ARBA" id="ARBA00022840"/>
    </source>
</evidence>
<organism evidence="12 13">
    <name type="scientific">Trichomonas vaginalis (strain ATCC PRA-98 / G3)</name>
    <dbReference type="NCBI Taxonomy" id="412133"/>
    <lineage>
        <taxon>Eukaryota</taxon>
        <taxon>Metamonada</taxon>
        <taxon>Parabasalia</taxon>
        <taxon>Trichomonadida</taxon>
        <taxon>Trichomonadidae</taxon>
        <taxon>Trichomonas</taxon>
    </lineage>
</organism>
<dbReference type="PANTHER" id="PTHR24054">
    <property type="entry name" value="CASEIN KINASE II SUBUNIT ALPHA"/>
    <property type="match status" value="1"/>
</dbReference>
<dbReference type="GO" id="GO:0005524">
    <property type="term" value="F:ATP binding"/>
    <property type="evidence" value="ECO:0007669"/>
    <property type="project" value="UniProtKB-UniRule"/>
</dbReference>
<reference evidence="12" key="1">
    <citation type="submission" date="2006-10" db="EMBL/GenBank/DDBJ databases">
        <authorList>
            <person name="Amadeo P."/>
            <person name="Zhao Q."/>
            <person name="Wortman J."/>
            <person name="Fraser-Liggett C."/>
            <person name="Carlton J."/>
        </authorList>
    </citation>
    <scope>NUCLEOTIDE SEQUENCE</scope>
    <source>
        <strain evidence="12">G3</strain>
    </source>
</reference>
<keyword evidence="4 9" id="KW-0547">Nucleotide-binding</keyword>
<dbReference type="eggNOG" id="KOG0668">
    <property type="taxonomic scope" value="Eukaryota"/>
</dbReference>
<evidence type="ECO:0000256" key="5">
    <source>
        <dbReference type="ARBA" id="ARBA00022777"/>
    </source>
</evidence>
<proteinExistence type="predicted"/>
<name>A2DPN6_TRIV3</name>
<dbReference type="Gene3D" id="1.10.510.10">
    <property type="entry name" value="Transferase(Phosphotransferase) domain 1"/>
    <property type="match status" value="1"/>
</dbReference>
<dbReference type="GO" id="GO:0005634">
    <property type="term" value="C:nucleus"/>
    <property type="evidence" value="ECO:0000318"/>
    <property type="project" value="GO_Central"/>
</dbReference>
<evidence type="ECO:0000256" key="3">
    <source>
        <dbReference type="ARBA" id="ARBA00022679"/>
    </source>
</evidence>
<dbReference type="SUPFAM" id="SSF56112">
    <property type="entry name" value="Protein kinase-like (PK-like)"/>
    <property type="match status" value="1"/>
</dbReference>
<dbReference type="GO" id="GO:0006974">
    <property type="term" value="P:DNA damage response"/>
    <property type="evidence" value="ECO:0000318"/>
    <property type="project" value="GO_Central"/>
</dbReference>
<dbReference type="InterPro" id="IPR000719">
    <property type="entry name" value="Prot_kinase_dom"/>
</dbReference>
<dbReference type="GO" id="GO:0004674">
    <property type="term" value="F:protein serine/threonine kinase activity"/>
    <property type="evidence" value="ECO:0000318"/>
    <property type="project" value="GO_Central"/>
</dbReference>
<dbReference type="KEGG" id="tva:4775654"/>